<evidence type="ECO:0000313" key="3">
    <source>
        <dbReference type="EMBL" id="THY30374.1"/>
    </source>
</evidence>
<accession>A0A4S9LMJ4</accession>
<organism evidence="3 4">
    <name type="scientific">Aureobasidium pullulans</name>
    <name type="common">Black yeast</name>
    <name type="synonym">Pullularia pullulans</name>
    <dbReference type="NCBI Taxonomy" id="5580"/>
    <lineage>
        <taxon>Eukaryota</taxon>
        <taxon>Fungi</taxon>
        <taxon>Dikarya</taxon>
        <taxon>Ascomycota</taxon>
        <taxon>Pezizomycotina</taxon>
        <taxon>Dothideomycetes</taxon>
        <taxon>Dothideomycetidae</taxon>
        <taxon>Dothideales</taxon>
        <taxon>Saccotheciaceae</taxon>
        <taxon>Aureobasidium</taxon>
    </lineage>
</organism>
<dbReference type="GO" id="GO:0008270">
    <property type="term" value="F:zinc ion binding"/>
    <property type="evidence" value="ECO:0007669"/>
    <property type="project" value="UniProtKB-KW"/>
</dbReference>
<sequence length="393" mass="44945">MASSTSAADSTLRSYESHASSVKEFQSYLSKDTDYVRLSRLQEEVWNSQEGDKHFAERYYRADHASNRGQRRFLRMMVRIGDQLNIKTSAFQLPSAEPKVLDFCMAPGGFVKTVLKINENAKVESFSLPPEQGGHRVLIARKSTAITFMDVTMFAGEFGLPDVPEHQTEWAGMRQEWPYSTSHYDLIICDGAVLRKHYPEDHRASIERVRLTCVQLYLGLKRVRNGGNMIVLLHKTNNLRTFRLIHMFYQFSSVQLFKPLSAHTINSSFYLVAKDVESDSQACLEAMALFKTIWEYATFDSASEETFRLCTEFTLQENSLSLEVEEFGPRYIESSRPIWNIQAAALDKQFVTKKSSANPQPLRVTEPEKICTHYLRGRCRYGASCYKSHDASG</sequence>
<keyword evidence="1" id="KW-0862">Zinc</keyword>
<comment type="caution">
    <text evidence="3">The sequence shown here is derived from an EMBL/GenBank/DDBJ whole genome shotgun (WGS) entry which is preliminary data.</text>
</comment>
<evidence type="ECO:0000259" key="2">
    <source>
        <dbReference type="PROSITE" id="PS50103"/>
    </source>
</evidence>
<dbReference type="EMBL" id="QZBD01000087">
    <property type="protein sequence ID" value="THY30374.1"/>
    <property type="molecule type" value="Genomic_DNA"/>
</dbReference>
<name>A0A4S9LMJ4_AURPU</name>
<evidence type="ECO:0000313" key="4">
    <source>
        <dbReference type="Proteomes" id="UP000306584"/>
    </source>
</evidence>
<dbReference type="AlphaFoldDB" id="A0A4S9LMJ4"/>
<keyword evidence="1" id="KW-0863">Zinc-finger</keyword>
<dbReference type="GO" id="GO:0008168">
    <property type="term" value="F:methyltransferase activity"/>
    <property type="evidence" value="ECO:0007669"/>
    <property type="project" value="InterPro"/>
</dbReference>
<dbReference type="Pfam" id="PF01728">
    <property type="entry name" value="FtsJ"/>
    <property type="match status" value="1"/>
</dbReference>
<proteinExistence type="predicted"/>
<protein>
    <submittedName>
        <fullName evidence="3">NAD(P)-binding protein</fullName>
    </submittedName>
</protein>
<feature type="zinc finger region" description="C3H1-type" evidence="1">
    <location>
        <begin position="365"/>
        <end position="392"/>
    </location>
</feature>
<dbReference type="InterPro" id="IPR002877">
    <property type="entry name" value="RNA_MeTrfase_FtsJ_dom"/>
</dbReference>
<dbReference type="GO" id="GO:0032259">
    <property type="term" value="P:methylation"/>
    <property type="evidence" value="ECO:0007669"/>
    <property type="project" value="InterPro"/>
</dbReference>
<dbReference type="Gene3D" id="3.40.50.150">
    <property type="entry name" value="Vaccinia Virus protein VP39"/>
    <property type="match status" value="1"/>
</dbReference>
<dbReference type="InterPro" id="IPR000571">
    <property type="entry name" value="Znf_CCCH"/>
</dbReference>
<keyword evidence="1" id="KW-0479">Metal-binding</keyword>
<dbReference type="PROSITE" id="PS50103">
    <property type="entry name" value="ZF_C3H1"/>
    <property type="match status" value="1"/>
</dbReference>
<reference evidence="3 4" key="1">
    <citation type="submission" date="2018-10" db="EMBL/GenBank/DDBJ databases">
        <title>Fifty Aureobasidium pullulans genomes reveal a recombining polyextremotolerant generalist.</title>
        <authorList>
            <person name="Gostincar C."/>
            <person name="Turk M."/>
            <person name="Zajc J."/>
            <person name="Gunde-Cimerman N."/>
        </authorList>
    </citation>
    <scope>NUCLEOTIDE SEQUENCE [LARGE SCALE GENOMIC DNA]</scope>
    <source>
        <strain evidence="3 4">EXF-6604</strain>
    </source>
</reference>
<dbReference type="SUPFAM" id="SSF53335">
    <property type="entry name" value="S-adenosyl-L-methionine-dependent methyltransferases"/>
    <property type="match status" value="1"/>
</dbReference>
<dbReference type="Proteomes" id="UP000306584">
    <property type="component" value="Unassembled WGS sequence"/>
</dbReference>
<evidence type="ECO:0000256" key="1">
    <source>
        <dbReference type="PROSITE-ProRule" id="PRU00723"/>
    </source>
</evidence>
<gene>
    <name evidence="3" type="ORF">D6D01_03260</name>
</gene>
<feature type="domain" description="C3H1-type" evidence="2">
    <location>
        <begin position="365"/>
        <end position="392"/>
    </location>
</feature>
<dbReference type="InterPro" id="IPR029063">
    <property type="entry name" value="SAM-dependent_MTases_sf"/>
</dbReference>